<keyword evidence="6" id="KW-0508">mRNA splicing</keyword>
<feature type="compositionally biased region" description="Polar residues" evidence="9">
    <location>
        <begin position="10"/>
        <end position="21"/>
    </location>
</feature>
<dbReference type="FunFam" id="3.30.70.330:FF:000097">
    <property type="entry name" value="U2 snRNP auxiliary factor large subunit"/>
    <property type="match status" value="1"/>
</dbReference>
<dbReference type="CDD" id="cd12230">
    <property type="entry name" value="RRM1_U2AF65"/>
    <property type="match status" value="1"/>
</dbReference>
<dbReference type="EMBL" id="CP133613">
    <property type="protein sequence ID" value="WMV16055.1"/>
    <property type="molecule type" value="Genomic_DNA"/>
</dbReference>
<dbReference type="FunFam" id="3.30.70.330:FF:000057">
    <property type="entry name" value="U2 snRNP auxiliary factor large subunit"/>
    <property type="match status" value="1"/>
</dbReference>
<feature type="domain" description="RRM" evidence="10">
    <location>
        <begin position="426"/>
        <end position="504"/>
    </location>
</feature>
<dbReference type="GO" id="GO:0003723">
    <property type="term" value="F:RNA binding"/>
    <property type="evidence" value="ECO:0007669"/>
    <property type="project" value="UniProtKB-UniRule"/>
</dbReference>
<dbReference type="Pfam" id="PF00076">
    <property type="entry name" value="RRM_1"/>
    <property type="match status" value="1"/>
</dbReference>
<dbReference type="Gene3D" id="3.30.70.330">
    <property type="match status" value="4"/>
</dbReference>
<dbReference type="InterPro" id="IPR035979">
    <property type="entry name" value="RBD_domain_sf"/>
</dbReference>
<feature type="non-terminal residue" evidence="11">
    <location>
        <position position="1"/>
    </location>
</feature>
<evidence type="ECO:0000313" key="11">
    <source>
        <dbReference type="EMBL" id="WMV16055.1"/>
    </source>
</evidence>
<protein>
    <recommendedName>
        <fullName evidence="10">RRM domain-containing protein</fullName>
    </recommendedName>
</protein>
<keyword evidence="7" id="KW-0539">Nucleus</keyword>
<name>A0AAF0Q5P2_SOLVR</name>
<keyword evidence="3" id="KW-0507">mRNA processing</keyword>
<feature type="compositionally biased region" description="Basic and acidic residues" evidence="9">
    <location>
        <begin position="89"/>
        <end position="118"/>
    </location>
</feature>
<dbReference type="GO" id="GO:0008380">
    <property type="term" value="P:RNA splicing"/>
    <property type="evidence" value="ECO:0007669"/>
    <property type="project" value="UniProtKB-KW"/>
</dbReference>
<evidence type="ECO:0000256" key="2">
    <source>
        <dbReference type="ARBA" id="ARBA00010269"/>
    </source>
</evidence>
<accession>A0AAF0Q5P2</accession>
<dbReference type="NCBIfam" id="TIGR01642">
    <property type="entry name" value="U2AF_lg"/>
    <property type="match status" value="1"/>
</dbReference>
<organism evidence="11 12">
    <name type="scientific">Solanum verrucosum</name>
    <dbReference type="NCBI Taxonomy" id="315347"/>
    <lineage>
        <taxon>Eukaryota</taxon>
        <taxon>Viridiplantae</taxon>
        <taxon>Streptophyta</taxon>
        <taxon>Embryophyta</taxon>
        <taxon>Tracheophyta</taxon>
        <taxon>Spermatophyta</taxon>
        <taxon>Magnoliopsida</taxon>
        <taxon>eudicotyledons</taxon>
        <taxon>Gunneridae</taxon>
        <taxon>Pentapetalae</taxon>
        <taxon>asterids</taxon>
        <taxon>lamiids</taxon>
        <taxon>Solanales</taxon>
        <taxon>Solanaceae</taxon>
        <taxon>Solanoideae</taxon>
        <taxon>Solaneae</taxon>
        <taxon>Solanum</taxon>
    </lineage>
</organism>
<feature type="region of interest" description="Disordered" evidence="9">
    <location>
        <begin position="35"/>
        <end position="160"/>
    </location>
</feature>
<dbReference type="GO" id="GO:0005634">
    <property type="term" value="C:nucleus"/>
    <property type="evidence" value="ECO:0007669"/>
    <property type="project" value="UniProtKB-SubCell"/>
</dbReference>
<keyword evidence="5 8" id="KW-0694">RNA-binding</keyword>
<comment type="similarity">
    <text evidence="2">Belongs to the splicing factor SR family.</text>
</comment>
<dbReference type="GO" id="GO:0006397">
    <property type="term" value="P:mRNA processing"/>
    <property type="evidence" value="ECO:0007669"/>
    <property type="project" value="UniProtKB-KW"/>
</dbReference>
<evidence type="ECO:0000259" key="10">
    <source>
        <dbReference type="PROSITE" id="PS50102"/>
    </source>
</evidence>
<dbReference type="PROSITE" id="PS50102">
    <property type="entry name" value="RRM"/>
    <property type="match status" value="2"/>
</dbReference>
<evidence type="ECO:0000256" key="5">
    <source>
        <dbReference type="ARBA" id="ARBA00022884"/>
    </source>
</evidence>
<evidence type="ECO:0000256" key="3">
    <source>
        <dbReference type="ARBA" id="ARBA00022664"/>
    </source>
</evidence>
<feature type="compositionally biased region" description="Basic and acidic residues" evidence="9">
    <location>
        <begin position="37"/>
        <end position="66"/>
    </location>
</feature>
<evidence type="ECO:0000256" key="8">
    <source>
        <dbReference type="PROSITE-ProRule" id="PRU00176"/>
    </source>
</evidence>
<dbReference type="Proteomes" id="UP001234989">
    <property type="component" value="Chromosome 2"/>
</dbReference>
<sequence length="655" mass="72667">SAHLVDTRYSKSNSNLFPNSGSIKIRELGIGFGLGDQRFKTTDMPRYESKNDDRRRSSPYSYEDRKSHHHQSQSNGSQHYRVKANGSGDQDHHSHREEYKDKNTRSYRRNDDNEDYSRSRNHKFDRRQDRGGREKGETRRSRSRSKDWSHDKARSRSSSPLPPKRLFFFSTASGQVALIWLHQLQHLFLVGQFLHFASSLSIPSLLIPHYVEQFLGSSNGHPSITGMLQNVFPTDATQVNPLGSFPFLPVQAMSQQATRHARRVYVGGLPPLANEQTISAFFSRVMIAVGGNSAGPGDAVVNVYINHEKKFAFVEMRTVEEASNAMALDGVVFEACQTTAFSLSLSLSRTVSVAPGNEIHLCSIVLNNSGIFMNHLIEGVSVRIRRPTDYNPSLAAALGPGHPSPHLNLAAAGLMPGATGDAEDQDRIFIGGLPYLFTEVQIKELLESFGPLRRFEVVKDRDTGNSKGYGFCTYQNPLDTDMACASLNGLKMGDKTLTVRRATSSSGQVKSEQECILAQARQHIAMQKMAFEASGMTIPGTEIGPVVTAEIPTKVLCLTEVITPQELFDDVEYGEILEDMKEEGQKFGDLIDVVIPRPEPDQKMVDGFGKVFLEYSDTIGCTKAKAALGGRKFGGNTAVAIFYPEDKYYKKDYAS</sequence>
<evidence type="ECO:0000256" key="1">
    <source>
        <dbReference type="ARBA" id="ARBA00004123"/>
    </source>
</evidence>
<reference evidence="11" key="1">
    <citation type="submission" date="2023-08" db="EMBL/GenBank/DDBJ databases">
        <title>A de novo genome assembly of Solanum verrucosum Schlechtendal, a Mexican diploid species geographically isolated from the other diploid A-genome species in potato relatives.</title>
        <authorList>
            <person name="Hosaka K."/>
        </authorList>
    </citation>
    <scope>NUCLEOTIDE SEQUENCE</scope>
    <source>
        <tissue evidence="11">Young leaves</tissue>
    </source>
</reference>
<dbReference type="CDD" id="cd12231">
    <property type="entry name" value="RRM2_U2AF65"/>
    <property type="match status" value="1"/>
</dbReference>
<evidence type="ECO:0000256" key="7">
    <source>
        <dbReference type="ARBA" id="ARBA00023242"/>
    </source>
</evidence>
<dbReference type="InterPro" id="IPR012677">
    <property type="entry name" value="Nucleotide-bd_a/b_plait_sf"/>
</dbReference>
<evidence type="ECO:0000256" key="4">
    <source>
        <dbReference type="ARBA" id="ARBA00022737"/>
    </source>
</evidence>
<dbReference type="CDD" id="cd12232">
    <property type="entry name" value="RRM3_U2AF65"/>
    <property type="match status" value="1"/>
</dbReference>
<evidence type="ECO:0000313" key="12">
    <source>
        <dbReference type="Proteomes" id="UP001234989"/>
    </source>
</evidence>
<feature type="compositionally biased region" description="Basic and acidic residues" evidence="9">
    <location>
        <begin position="126"/>
        <end position="154"/>
    </location>
</feature>
<feature type="region of interest" description="Disordered" evidence="9">
    <location>
        <begin position="1"/>
        <end position="21"/>
    </location>
</feature>
<keyword evidence="4" id="KW-0677">Repeat</keyword>
<keyword evidence="12" id="KW-1185">Reference proteome</keyword>
<evidence type="ECO:0000256" key="6">
    <source>
        <dbReference type="ARBA" id="ARBA00023187"/>
    </source>
</evidence>
<dbReference type="PANTHER" id="PTHR23139">
    <property type="entry name" value="RNA-BINDING PROTEIN"/>
    <property type="match status" value="1"/>
</dbReference>
<evidence type="ECO:0000256" key="9">
    <source>
        <dbReference type="SAM" id="MobiDB-lite"/>
    </source>
</evidence>
<dbReference type="AlphaFoldDB" id="A0AAF0Q5P2"/>
<proteinExistence type="inferred from homology"/>
<feature type="domain" description="RRM" evidence="10">
    <location>
        <begin position="262"/>
        <end position="350"/>
    </location>
</feature>
<dbReference type="InterPro" id="IPR006529">
    <property type="entry name" value="U2AF_lg"/>
</dbReference>
<dbReference type="SUPFAM" id="SSF54928">
    <property type="entry name" value="RNA-binding domain, RBD"/>
    <property type="match status" value="2"/>
</dbReference>
<dbReference type="SMART" id="SM00360">
    <property type="entry name" value="RRM"/>
    <property type="match status" value="2"/>
</dbReference>
<gene>
    <name evidence="11" type="ORF">MTR67_009440</name>
</gene>
<dbReference type="InterPro" id="IPR000504">
    <property type="entry name" value="RRM_dom"/>
</dbReference>
<comment type="subcellular location">
    <subcellularLocation>
        <location evidence="1">Nucleus</location>
    </subcellularLocation>
</comment>